<feature type="transmembrane region" description="Helical" evidence="9">
    <location>
        <begin position="370"/>
        <end position="388"/>
    </location>
</feature>
<comment type="caution">
    <text evidence="11">The sequence shown here is derived from an EMBL/GenBank/DDBJ whole genome shotgun (WGS) entry which is preliminary data.</text>
</comment>
<dbReference type="SUPFAM" id="SSF53850">
    <property type="entry name" value="Periplasmic binding protein-like II"/>
    <property type="match status" value="1"/>
</dbReference>
<evidence type="ECO:0000256" key="7">
    <source>
        <dbReference type="ARBA" id="ARBA00022840"/>
    </source>
</evidence>
<dbReference type="PANTHER" id="PTHR43065">
    <property type="entry name" value="SENSOR HISTIDINE KINASE"/>
    <property type="match status" value="1"/>
</dbReference>
<evidence type="ECO:0000256" key="9">
    <source>
        <dbReference type="SAM" id="Phobius"/>
    </source>
</evidence>
<dbReference type="SMART" id="SM00387">
    <property type="entry name" value="HATPase_c"/>
    <property type="match status" value="1"/>
</dbReference>
<sequence>MTRQRSLRPFKGKAQRDVAVSRPAAERRKLFSAALAAGLLASLFALGFCASPLSAAPSASDTVVDDGWADTEAAAVEGLPIIPEARGKRLRIGYFERAETNMRKKLLIPSLERLRSAFPTLEIELVKLSEFELQLGAIKREFDLFLVSSGFYTYLADAGSGAIWLATRKTPVATVSEKASGSVFIVRGDSDELLELGDLRSKRVAAIEKSSFSGWLTALAAIGNITQYPNNFFGKVFFTSDSPEEVVEMVREGRVEAGVLSTCELESLQLQGLVSQDEFRVLGERPVEGFACRTSTQLYPDLVLAARPDLPAEWGKIASSTLLGMPLTADGWGWTVANQVNDSRRVIHRYAGVMASADGDRDDTTDRYKYAMLIGFLILAGSVGYNILVSRVVRNRTRALVQIIDEKSALEESEKENRARLSQLERAGIVSELSSMIAHELRQPVASLINYADGLQLYLGGRGKDPMIDEATREIAEQAERVSEIVERVRKYAKQKTQVHAPIDLCEVTKRAFVTFGSSADRTGVRITSDFADKAPIEGDPLELELLIVNLLKNALHAAKASPEGKGTISIRLFADGVTSDDPRWVLEVRDNGPAISDAQFNDLAHPISSDKLEGLGLGLSICRVIAERHAAKLRFRRVEPSGLCAILSMAQRQTDGAGSRPKAGEHEVG</sequence>
<proteinExistence type="predicted"/>
<dbReference type="InterPro" id="IPR036890">
    <property type="entry name" value="HATPase_C_sf"/>
</dbReference>
<organism evidence="11 12">
    <name type="scientific">Sutterella massiliensis</name>
    <dbReference type="NCBI Taxonomy" id="1816689"/>
    <lineage>
        <taxon>Bacteria</taxon>
        <taxon>Pseudomonadati</taxon>
        <taxon>Pseudomonadota</taxon>
        <taxon>Betaproteobacteria</taxon>
        <taxon>Burkholderiales</taxon>
        <taxon>Sutterellaceae</taxon>
        <taxon>Sutterella</taxon>
    </lineage>
</organism>
<dbReference type="SMART" id="SM00388">
    <property type="entry name" value="HisKA"/>
    <property type="match status" value="1"/>
</dbReference>
<keyword evidence="7" id="KW-0067">ATP-binding</keyword>
<evidence type="ECO:0000313" key="11">
    <source>
        <dbReference type="EMBL" id="MBM6704228.1"/>
    </source>
</evidence>
<protein>
    <recommendedName>
        <fullName evidence="2">histidine kinase</fullName>
        <ecNumber evidence="2">2.7.13.3</ecNumber>
    </recommendedName>
</protein>
<dbReference type="InterPro" id="IPR003661">
    <property type="entry name" value="HisK_dim/P_dom"/>
</dbReference>
<evidence type="ECO:0000256" key="1">
    <source>
        <dbReference type="ARBA" id="ARBA00000085"/>
    </source>
</evidence>
<keyword evidence="5" id="KW-0547">Nucleotide-binding</keyword>
<dbReference type="Gene3D" id="3.30.565.10">
    <property type="entry name" value="Histidine kinase-like ATPase, C-terminal domain"/>
    <property type="match status" value="1"/>
</dbReference>
<dbReference type="EMBL" id="JACJJC010000009">
    <property type="protein sequence ID" value="MBM6704228.1"/>
    <property type="molecule type" value="Genomic_DNA"/>
</dbReference>
<name>A0ABS2DU56_9BURK</name>
<evidence type="ECO:0000256" key="8">
    <source>
        <dbReference type="ARBA" id="ARBA00023012"/>
    </source>
</evidence>
<dbReference type="SUPFAM" id="SSF55874">
    <property type="entry name" value="ATPase domain of HSP90 chaperone/DNA topoisomerase II/histidine kinase"/>
    <property type="match status" value="1"/>
</dbReference>
<dbReference type="Pfam" id="PF02518">
    <property type="entry name" value="HATPase_c"/>
    <property type="match status" value="1"/>
</dbReference>
<comment type="catalytic activity">
    <reaction evidence="1">
        <text>ATP + protein L-histidine = ADP + protein N-phospho-L-histidine.</text>
        <dbReference type="EC" id="2.7.13.3"/>
    </reaction>
</comment>
<dbReference type="SUPFAM" id="SSF47384">
    <property type="entry name" value="Homodimeric domain of signal transducing histidine kinase"/>
    <property type="match status" value="1"/>
</dbReference>
<evidence type="ECO:0000256" key="5">
    <source>
        <dbReference type="ARBA" id="ARBA00022741"/>
    </source>
</evidence>
<evidence type="ECO:0000256" key="3">
    <source>
        <dbReference type="ARBA" id="ARBA00022553"/>
    </source>
</evidence>
<dbReference type="Pfam" id="PF12974">
    <property type="entry name" value="Phosphonate-bd"/>
    <property type="match status" value="1"/>
</dbReference>
<accession>A0ABS2DU56</accession>
<dbReference type="Proteomes" id="UP000715095">
    <property type="component" value="Unassembled WGS sequence"/>
</dbReference>
<dbReference type="PROSITE" id="PS50109">
    <property type="entry name" value="HIS_KIN"/>
    <property type="match status" value="1"/>
</dbReference>
<dbReference type="CDD" id="cd00082">
    <property type="entry name" value="HisKA"/>
    <property type="match status" value="1"/>
</dbReference>
<evidence type="ECO:0000259" key="10">
    <source>
        <dbReference type="PROSITE" id="PS50109"/>
    </source>
</evidence>
<reference evidence="11 12" key="1">
    <citation type="journal article" date="2021" name="Sci. Rep.">
        <title>The distribution of antibiotic resistance genes in chicken gut microbiota commensals.</title>
        <authorList>
            <person name="Juricova H."/>
            <person name="Matiasovicova J."/>
            <person name="Kubasova T."/>
            <person name="Cejkova D."/>
            <person name="Rychlik I."/>
        </authorList>
    </citation>
    <scope>NUCLEOTIDE SEQUENCE [LARGE SCALE GENOMIC DNA]</scope>
    <source>
        <strain evidence="11 12">An829</strain>
    </source>
</reference>
<keyword evidence="3" id="KW-0597">Phosphoprotein</keyword>
<keyword evidence="8" id="KW-0902">Two-component regulatory system</keyword>
<keyword evidence="9" id="KW-0472">Membrane</keyword>
<dbReference type="RefSeq" id="WP_205102727.1">
    <property type="nucleotide sequence ID" value="NZ_JACJJC010000009.1"/>
</dbReference>
<evidence type="ECO:0000313" key="12">
    <source>
        <dbReference type="Proteomes" id="UP000715095"/>
    </source>
</evidence>
<evidence type="ECO:0000256" key="4">
    <source>
        <dbReference type="ARBA" id="ARBA00022679"/>
    </source>
</evidence>
<keyword evidence="4" id="KW-0808">Transferase</keyword>
<feature type="domain" description="Histidine kinase" evidence="10">
    <location>
        <begin position="436"/>
        <end position="654"/>
    </location>
</feature>
<evidence type="ECO:0000256" key="6">
    <source>
        <dbReference type="ARBA" id="ARBA00022777"/>
    </source>
</evidence>
<keyword evidence="9" id="KW-0812">Transmembrane</keyword>
<gene>
    <name evidence="11" type="ORF">H6A60_06995</name>
</gene>
<dbReference type="PANTHER" id="PTHR43065:SF10">
    <property type="entry name" value="PEROXIDE STRESS-ACTIVATED HISTIDINE KINASE MAK3"/>
    <property type="match status" value="1"/>
</dbReference>
<dbReference type="Pfam" id="PF00512">
    <property type="entry name" value="HisKA"/>
    <property type="match status" value="1"/>
</dbReference>
<evidence type="ECO:0000256" key="2">
    <source>
        <dbReference type="ARBA" id="ARBA00012438"/>
    </source>
</evidence>
<dbReference type="InterPro" id="IPR005467">
    <property type="entry name" value="His_kinase_dom"/>
</dbReference>
<keyword evidence="9" id="KW-1133">Transmembrane helix</keyword>
<dbReference type="EC" id="2.7.13.3" evidence="2"/>
<keyword evidence="6" id="KW-0418">Kinase</keyword>
<keyword evidence="12" id="KW-1185">Reference proteome</keyword>
<dbReference type="InterPro" id="IPR036097">
    <property type="entry name" value="HisK_dim/P_sf"/>
</dbReference>
<dbReference type="Gene3D" id="1.10.287.130">
    <property type="match status" value="1"/>
</dbReference>
<dbReference type="InterPro" id="IPR003594">
    <property type="entry name" value="HATPase_dom"/>
</dbReference>
<dbReference type="Gene3D" id="3.40.190.10">
    <property type="entry name" value="Periplasmic binding protein-like II"/>
    <property type="match status" value="1"/>
</dbReference>